<comment type="caution">
    <text evidence="1">The sequence shown here is derived from an EMBL/GenBank/DDBJ whole genome shotgun (WGS) entry which is preliminary data.</text>
</comment>
<dbReference type="Proteomes" id="UP001369815">
    <property type="component" value="Unassembled WGS sequence"/>
</dbReference>
<gene>
    <name evidence="1" type="ORF">Daesc_004549</name>
</gene>
<dbReference type="EMBL" id="JBANMG010000004">
    <property type="protein sequence ID" value="KAK6954582.1"/>
    <property type="molecule type" value="Genomic_DNA"/>
</dbReference>
<dbReference type="AlphaFoldDB" id="A0AAX6MQY3"/>
<organism evidence="1 2">
    <name type="scientific">Daldinia eschscholtzii</name>
    <dbReference type="NCBI Taxonomy" id="292717"/>
    <lineage>
        <taxon>Eukaryota</taxon>
        <taxon>Fungi</taxon>
        <taxon>Dikarya</taxon>
        <taxon>Ascomycota</taxon>
        <taxon>Pezizomycotina</taxon>
        <taxon>Sordariomycetes</taxon>
        <taxon>Xylariomycetidae</taxon>
        <taxon>Xylariales</taxon>
        <taxon>Hypoxylaceae</taxon>
        <taxon>Daldinia</taxon>
    </lineage>
</organism>
<evidence type="ECO:0000313" key="2">
    <source>
        <dbReference type="Proteomes" id="UP001369815"/>
    </source>
</evidence>
<accession>A0AAX6MQY3</accession>
<sequence length="117" mass="13475">MAADGKCNHGDVHCISYVLWTYMGLCTMGLQCRAVFIRLENKRCWSRNSNELARRFRGDSVHQILLFYPETSNRTLEDMDHMFIQNPSVFVLGKPEMTQCRRPASFATAEAERIARG</sequence>
<name>A0AAX6MQY3_9PEZI</name>
<protein>
    <submittedName>
        <fullName evidence="1">Uncharacterized protein</fullName>
    </submittedName>
</protein>
<keyword evidence="2" id="KW-1185">Reference proteome</keyword>
<evidence type="ECO:0000313" key="1">
    <source>
        <dbReference type="EMBL" id="KAK6954582.1"/>
    </source>
</evidence>
<reference evidence="1 2" key="1">
    <citation type="journal article" date="2024" name="Front Chem Biol">
        <title>Unveiling the potential of Daldinia eschscholtzii MFLUCC 19-0629 through bioactivity and bioinformatics studies for enhanced sustainable agriculture production.</title>
        <authorList>
            <person name="Brooks S."/>
            <person name="Weaver J.A."/>
            <person name="Klomchit A."/>
            <person name="Alharthi S.A."/>
            <person name="Onlamun T."/>
            <person name="Nurani R."/>
            <person name="Vong T.K."/>
            <person name="Alberti F."/>
            <person name="Greco C."/>
        </authorList>
    </citation>
    <scope>NUCLEOTIDE SEQUENCE [LARGE SCALE GENOMIC DNA]</scope>
    <source>
        <strain evidence="1">MFLUCC 19-0629</strain>
    </source>
</reference>
<proteinExistence type="predicted"/>